<dbReference type="SUPFAM" id="SSF51161">
    <property type="entry name" value="Trimeric LpxA-like enzymes"/>
    <property type="match status" value="1"/>
</dbReference>
<sequence length="227" mass="25508">MQKDIVMVGTGDFADWIADFIENDMNRTIRAYVVDRKYLDNDEYNGKPVYAFEDVNEIFNKDEVSFVIGFVGQKMYKYRLEKYNLLVELGYELENIIHSTAVISPKAKMGNGNIILPFVSISKGVEIGNCNVFCSQVSLSHDVVVGHANYIASGFSAAGFSEIRNNCFCGVNSSVNNGTVLANYTFVGAGIFISKDTNEYDVFTPEKHEPLKRIKSTSLRIFLSRRK</sequence>
<reference evidence="1 2" key="1">
    <citation type="submission" date="2017-10" db="EMBL/GenBank/DDBJ databases">
        <title>Resolving the taxonomy of Roseburia spp., Eubacterium rectale and Agathobacter spp. through phylogenomic analysis.</title>
        <authorList>
            <person name="Sheridan P.O."/>
            <person name="Walker A.W."/>
            <person name="Duncan S.H."/>
            <person name="Scott K.P."/>
            <person name="Toole P.W.O."/>
            <person name="Luis P."/>
            <person name="Flint H.J."/>
        </authorList>
    </citation>
    <scope>NUCLEOTIDE SEQUENCE [LARGE SCALE GENOMIC DNA]</scope>
    <source>
        <strain evidence="1 2">JK623</strain>
    </source>
</reference>
<dbReference type="PANTHER" id="PTHR43300">
    <property type="entry name" value="ACETYLTRANSFERASE"/>
    <property type="match status" value="1"/>
</dbReference>
<dbReference type="InterPro" id="IPR011004">
    <property type="entry name" value="Trimer_LpxA-like_sf"/>
</dbReference>
<accession>A0A2G3E4X4</accession>
<dbReference type="AlphaFoldDB" id="A0A2G3E4X4"/>
<dbReference type="InterPro" id="IPR050179">
    <property type="entry name" value="Trans_hexapeptide_repeat"/>
</dbReference>
<keyword evidence="2" id="KW-1185">Reference proteome</keyword>
<dbReference type="Gene3D" id="2.160.10.10">
    <property type="entry name" value="Hexapeptide repeat proteins"/>
    <property type="match status" value="1"/>
</dbReference>
<evidence type="ECO:0000313" key="1">
    <source>
        <dbReference type="EMBL" id="PHU38210.1"/>
    </source>
</evidence>
<comment type="caution">
    <text evidence="1">The sequence shown here is derived from an EMBL/GenBank/DDBJ whole genome shotgun (WGS) entry which is preliminary data.</text>
</comment>
<protein>
    <recommendedName>
        <fullName evidence="3">PglD N-terminal domain-containing protein</fullName>
    </recommendedName>
</protein>
<dbReference type="PANTHER" id="PTHR43300:SF7">
    <property type="entry name" value="UDP-N-ACETYLBACILLOSAMINE N-ACETYLTRANSFERASE"/>
    <property type="match status" value="1"/>
</dbReference>
<reference evidence="1 2" key="2">
    <citation type="submission" date="2017-10" db="EMBL/GenBank/DDBJ databases">
        <authorList>
            <person name="Banno H."/>
            <person name="Chua N.-H."/>
        </authorList>
    </citation>
    <scope>NUCLEOTIDE SEQUENCE [LARGE SCALE GENOMIC DNA]</scope>
    <source>
        <strain evidence="1 2">JK623</strain>
    </source>
</reference>
<proteinExistence type="predicted"/>
<name>A0A2G3E4X4_9FIRM</name>
<evidence type="ECO:0008006" key="3">
    <source>
        <dbReference type="Google" id="ProtNLM"/>
    </source>
</evidence>
<gene>
    <name evidence="1" type="ORF">CSX02_04155</name>
</gene>
<dbReference type="RefSeq" id="WP_099385754.1">
    <property type="nucleotide sequence ID" value="NZ_JANSWH010000080.1"/>
</dbReference>
<organism evidence="1 2">
    <name type="scientific">Agathobacter ruminis</name>
    <dbReference type="NCBI Taxonomy" id="1712665"/>
    <lineage>
        <taxon>Bacteria</taxon>
        <taxon>Bacillati</taxon>
        <taxon>Bacillota</taxon>
        <taxon>Clostridia</taxon>
        <taxon>Lachnospirales</taxon>
        <taxon>Lachnospiraceae</taxon>
        <taxon>Agathobacter</taxon>
    </lineage>
</organism>
<evidence type="ECO:0000313" key="2">
    <source>
        <dbReference type="Proteomes" id="UP000224563"/>
    </source>
</evidence>
<dbReference type="EMBL" id="PDYG01000014">
    <property type="protein sequence ID" value="PHU38210.1"/>
    <property type="molecule type" value="Genomic_DNA"/>
</dbReference>
<dbReference type="Proteomes" id="UP000224563">
    <property type="component" value="Unassembled WGS sequence"/>
</dbReference>